<gene>
    <name evidence="1" type="ORF">BSAL_50285</name>
</gene>
<protein>
    <submittedName>
        <fullName evidence="1">Bodo-specific multi-copy gene family, putative</fullName>
    </submittedName>
</protein>
<proteinExistence type="predicted"/>
<dbReference type="AlphaFoldDB" id="A0A0S4IK69"/>
<reference evidence="2" key="1">
    <citation type="submission" date="2015-09" db="EMBL/GenBank/DDBJ databases">
        <authorList>
            <consortium name="Pathogen Informatics"/>
        </authorList>
    </citation>
    <scope>NUCLEOTIDE SEQUENCE [LARGE SCALE GENOMIC DNA]</scope>
    <source>
        <strain evidence="2">Lake Konstanz</strain>
    </source>
</reference>
<evidence type="ECO:0000313" key="2">
    <source>
        <dbReference type="Proteomes" id="UP000051952"/>
    </source>
</evidence>
<evidence type="ECO:0000313" key="1">
    <source>
        <dbReference type="EMBL" id="CUE63735.1"/>
    </source>
</evidence>
<keyword evidence="2" id="KW-1185">Reference proteome</keyword>
<dbReference type="EMBL" id="CYKH01000039">
    <property type="protein sequence ID" value="CUE63735.1"/>
    <property type="molecule type" value="Genomic_DNA"/>
</dbReference>
<accession>A0A0S4IK69</accession>
<dbReference type="VEuPathDB" id="TriTrypDB:BSAL_50285"/>
<sequence>MKRARVFPDSRVTFPTHYVSKCGIATTTLPLLLQRGQRGRTPPQYYNPHTWPKHWTATDIKSALDGNLVNPGDLPNYESLAMMLNIDLNALCILIRGCVKPPQIKEVDLESYLREHVDPKTENAEMPLQERELLLEHVNKGLARKDGSEKREVVLSYSPRGSGKTQFLKWFVHQKRSEAMKCGRVIVRCCGVTTRGKPQPLWLTKVLQVSKKNKNQQPQGSSDDGLCELIREHVESITGYLQDPSHYTTPDEAYATWKRETAWWFGIPPSKENVDPLIILDTCELLAEHEHKSLVHPPSETAEATPFTLLEAFCLAMPSPHSIVFIGSSAKFDERFSLTLANVTNIGLPPLTQDGHRSAITESWKTSMEESMRIPMYHLAGGMPSLLRLAEQHSTLGEFSDCFEAFQTAARSERIAAHDKWFPHAYTCLLASSTKAKVLGSDPIVVNPSWRDPMENLKMTYDEAMINSIGSYDKVTSRIMVPPIAFDDAAVTRPDAPILPSQLHPFLYSGAAQHFGKNSPLERSQQFDKPFLFAVYARYLLALWKGTSGGPWVPLAKVFEGALQPEQQAVMERYEVNLSRGVNIVKNSPAPKHAVTFTGTYEDAAKNAVTYLGGNAHHDAYIWCREAPLNATGERVQAKMPKEQTKSTFAIPLLLRHETRKALSHLEPQRRQSKAASKQVTLLLLVNQKPCDVCKDHVNDIVMINAAAMSNTSWLW</sequence>
<name>A0A0S4IK69_BODSA</name>
<organism evidence="1 2">
    <name type="scientific">Bodo saltans</name>
    <name type="common">Flagellated protozoan</name>
    <dbReference type="NCBI Taxonomy" id="75058"/>
    <lineage>
        <taxon>Eukaryota</taxon>
        <taxon>Discoba</taxon>
        <taxon>Euglenozoa</taxon>
        <taxon>Kinetoplastea</taxon>
        <taxon>Metakinetoplastina</taxon>
        <taxon>Eubodonida</taxon>
        <taxon>Bodonidae</taxon>
        <taxon>Bodo</taxon>
    </lineage>
</organism>
<dbReference type="Proteomes" id="UP000051952">
    <property type="component" value="Unassembled WGS sequence"/>
</dbReference>